<name>W4FIU9_APHAT</name>
<sequence length="184" mass="20743">MSELDPGRIARRVLRPVHRTWNASKIVEGPGPVRLRGGFSGHHNEGDNGWRLIRPGVTGDQQRLRLPDVDMGQNDVNLHNTLALPKNPTFKGSTTDEQRVFMTAYNLYTSETYALTADGEWVLWKETQGIVKNIMHAVKLASLNRGVINVEAASETTYLSSSEDPGSRRETFPALFRKHRLFVY</sequence>
<organism evidence="1">
    <name type="scientific">Aphanomyces astaci</name>
    <name type="common">Crayfish plague agent</name>
    <dbReference type="NCBI Taxonomy" id="112090"/>
    <lineage>
        <taxon>Eukaryota</taxon>
        <taxon>Sar</taxon>
        <taxon>Stramenopiles</taxon>
        <taxon>Oomycota</taxon>
        <taxon>Saprolegniomycetes</taxon>
        <taxon>Saprolegniales</taxon>
        <taxon>Verrucalvaceae</taxon>
        <taxon>Aphanomyces</taxon>
    </lineage>
</organism>
<proteinExistence type="predicted"/>
<dbReference type="RefSeq" id="XP_009843876.1">
    <property type="nucleotide sequence ID" value="XM_009845574.1"/>
</dbReference>
<protein>
    <submittedName>
        <fullName evidence="1">Uncharacterized protein</fullName>
    </submittedName>
</protein>
<reference evidence="1" key="1">
    <citation type="submission" date="2013-12" db="EMBL/GenBank/DDBJ databases">
        <title>The Genome Sequence of Aphanomyces astaci APO3.</title>
        <authorList>
            <consortium name="The Broad Institute Genomics Platform"/>
            <person name="Russ C."/>
            <person name="Tyler B."/>
            <person name="van West P."/>
            <person name="Dieguez-Uribeondo J."/>
            <person name="Young S.K."/>
            <person name="Zeng Q."/>
            <person name="Gargeya S."/>
            <person name="Fitzgerald M."/>
            <person name="Abouelleil A."/>
            <person name="Alvarado L."/>
            <person name="Chapman S.B."/>
            <person name="Gainer-Dewar J."/>
            <person name="Goldberg J."/>
            <person name="Griggs A."/>
            <person name="Gujja S."/>
            <person name="Hansen M."/>
            <person name="Howarth C."/>
            <person name="Imamovic A."/>
            <person name="Ireland A."/>
            <person name="Larimer J."/>
            <person name="McCowan C."/>
            <person name="Murphy C."/>
            <person name="Pearson M."/>
            <person name="Poon T.W."/>
            <person name="Priest M."/>
            <person name="Roberts A."/>
            <person name="Saif S."/>
            <person name="Shea T."/>
            <person name="Sykes S."/>
            <person name="Wortman J."/>
            <person name="Nusbaum C."/>
            <person name="Birren B."/>
        </authorList>
    </citation>
    <scope>NUCLEOTIDE SEQUENCE [LARGE SCALE GENOMIC DNA]</scope>
    <source>
        <strain evidence="1">APO3</strain>
    </source>
</reference>
<dbReference type="GeneID" id="20818948"/>
<dbReference type="VEuPathDB" id="FungiDB:H257_16952"/>
<gene>
    <name evidence="1" type="ORF">H257_16952</name>
</gene>
<dbReference type="AlphaFoldDB" id="W4FIU9"/>
<accession>W4FIU9</accession>
<evidence type="ECO:0000313" key="1">
    <source>
        <dbReference type="EMBL" id="ETV66648.1"/>
    </source>
</evidence>
<dbReference type="EMBL" id="KI913208">
    <property type="protein sequence ID" value="ETV66648.1"/>
    <property type="molecule type" value="Genomic_DNA"/>
</dbReference>